<feature type="compositionally biased region" description="Polar residues" evidence="1">
    <location>
        <begin position="127"/>
        <end position="153"/>
    </location>
</feature>
<protein>
    <submittedName>
        <fullName evidence="3">Uncharacterized protein</fullName>
    </submittedName>
</protein>
<evidence type="ECO:0000256" key="1">
    <source>
        <dbReference type="SAM" id="MobiDB-lite"/>
    </source>
</evidence>
<feature type="compositionally biased region" description="Polar residues" evidence="1">
    <location>
        <begin position="168"/>
        <end position="188"/>
    </location>
</feature>
<reference evidence="3 4" key="1">
    <citation type="submission" date="2019-04" db="EMBL/GenBank/DDBJ databases">
        <title>An improved genome assembly and genetic linkage map for asparagus bean, Vigna unguiculata ssp. sesquipedialis.</title>
        <authorList>
            <person name="Xia Q."/>
            <person name="Zhang R."/>
            <person name="Dong Y."/>
        </authorList>
    </citation>
    <scope>NUCLEOTIDE SEQUENCE [LARGE SCALE GENOMIC DNA]</scope>
    <source>
        <tissue evidence="3">Leaf</tissue>
    </source>
</reference>
<feature type="transmembrane region" description="Helical" evidence="2">
    <location>
        <begin position="52"/>
        <end position="73"/>
    </location>
</feature>
<dbReference type="AlphaFoldDB" id="A0A4D6MW96"/>
<keyword evidence="2" id="KW-0472">Membrane</keyword>
<keyword evidence="2" id="KW-1133">Transmembrane helix</keyword>
<accession>A0A4D6MW96</accession>
<evidence type="ECO:0000313" key="3">
    <source>
        <dbReference type="EMBL" id="QCE04892.1"/>
    </source>
</evidence>
<keyword evidence="2" id="KW-0812">Transmembrane</keyword>
<name>A0A4D6MW96_VIGUN</name>
<feature type="region of interest" description="Disordered" evidence="1">
    <location>
        <begin position="127"/>
        <end position="203"/>
    </location>
</feature>
<evidence type="ECO:0000313" key="4">
    <source>
        <dbReference type="Proteomes" id="UP000501690"/>
    </source>
</evidence>
<keyword evidence="4" id="KW-1185">Reference proteome</keyword>
<proteinExistence type="predicted"/>
<sequence>MSNKSVKEKNKFVSKDAKTERADNKLATGKAKYKSTIDKVEGKSIMNIFSSLLANLFFSLTDLLLIGFFIFVADLSLTEFLSIVATSHLALEVQLSDPSQLVTVLANLKHLLRKEIEHNNTWGWSNLSKGSQPIDKNSGNDKSATKTKNPMSNKSDKEKNKFARSQPIDKNSVNDKSATKTKNPMSNKSVKEKNKFASKDAKTERVDNKLATGKAKYKSTIDKVEGKSIMKKAKNLTIHERDKHNVRRVIARWKP</sequence>
<organism evidence="3 4">
    <name type="scientific">Vigna unguiculata</name>
    <name type="common">Cowpea</name>
    <dbReference type="NCBI Taxonomy" id="3917"/>
    <lineage>
        <taxon>Eukaryota</taxon>
        <taxon>Viridiplantae</taxon>
        <taxon>Streptophyta</taxon>
        <taxon>Embryophyta</taxon>
        <taxon>Tracheophyta</taxon>
        <taxon>Spermatophyta</taxon>
        <taxon>Magnoliopsida</taxon>
        <taxon>eudicotyledons</taxon>
        <taxon>Gunneridae</taxon>
        <taxon>Pentapetalae</taxon>
        <taxon>rosids</taxon>
        <taxon>fabids</taxon>
        <taxon>Fabales</taxon>
        <taxon>Fabaceae</taxon>
        <taxon>Papilionoideae</taxon>
        <taxon>50 kb inversion clade</taxon>
        <taxon>NPAAA clade</taxon>
        <taxon>indigoferoid/millettioid clade</taxon>
        <taxon>Phaseoleae</taxon>
        <taxon>Vigna</taxon>
    </lineage>
</organism>
<gene>
    <name evidence="3" type="ORF">DEO72_LG8g2933</name>
</gene>
<evidence type="ECO:0000256" key="2">
    <source>
        <dbReference type="SAM" id="Phobius"/>
    </source>
</evidence>
<dbReference type="EMBL" id="CP039352">
    <property type="protein sequence ID" value="QCE04892.1"/>
    <property type="molecule type" value="Genomic_DNA"/>
</dbReference>
<dbReference type="Proteomes" id="UP000501690">
    <property type="component" value="Linkage Group LG8"/>
</dbReference>
<feature type="compositionally biased region" description="Basic and acidic residues" evidence="1">
    <location>
        <begin position="189"/>
        <end position="203"/>
    </location>
</feature>
<feature type="region of interest" description="Disordered" evidence="1">
    <location>
        <begin position="1"/>
        <end position="20"/>
    </location>
</feature>